<proteinExistence type="predicted"/>
<keyword evidence="3" id="KW-1185">Reference proteome</keyword>
<gene>
    <name evidence="2" type="ORF">Fmac_026307</name>
</gene>
<protein>
    <submittedName>
        <fullName evidence="2">Uncharacterized protein</fullName>
    </submittedName>
</protein>
<accession>A0ABD1LEH8</accession>
<evidence type="ECO:0000313" key="2">
    <source>
        <dbReference type="EMBL" id="KAL2321928.1"/>
    </source>
</evidence>
<dbReference type="Proteomes" id="UP001603857">
    <property type="component" value="Unassembled WGS sequence"/>
</dbReference>
<feature type="region of interest" description="Disordered" evidence="1">
    <location>
        <begin position="87"/>
        <end position="111"/>
    </location>
</feature>
<evidence type="ECO:0000313" key="3">
    <source>
        <dbReference type="Proteomes" id="UP001603857"/>
    </source>
</evidence>
<name>A0ABD1LEH8_9FABA</name>
<sequence>MGKDGWRRIVGFLTQGRRWGKGVEAAEEREGVSNDQASNVDELAKLELVRADEVGVYIGDGDKDGGDVEGGGELEEVATAVEVGVQREDGGLGATKDEGGTAVGEVEDTLNGGSDLRQRKCGELWAEMRMQICDYVRVVG</sequence>
<dbReference type="AlphaFoldDB" id="A0ABD1LEH8"/>
<reference evidence="2 3" key="1">
    <citation type="submission" date="2024-08" db="EMBL/GenBank/DDBJ databases">
        <title>Insights into the chromosomal genome structure of Flemingia macrophylla.</title>
        <authorList>
            <person name="Ding Y."/>
            <person name="Zhao Y."/>
            <person name="Bi W."/>
            <person name="Wu M."/>
            <person name="Zhao G."/>
            <person name="Gong Y."/>
            <person name="Li W."/>
            <person name="Zhang P."/>
        </authorList>
    </citation>
    <scope>NUCLEOTIDE SEQUENCE [LARGE SCALE GENOMIC DNA]</scope>
    <source>
        <strain evidence="2">DYQJB</strain>
        <tissue evidence="2">Leaf</tissue>
    </source>
</reference>
<organism evidence="2 3">
    <name type="scientific">Flemingia macrophylla</name>
    <dbReference type="NCBI Taxonomy" id="520843"/>
    <lineage>
        <taxon>Eukaryota</taxon>
        <taxon>Viridiplantae</taxon>
        <taxon>Streptophyta</taxon>
        <taxon>Embryophyta</taxon>
        <taxon>Tracheophyta</taxon>
        <taxon>Spermatophyta</taxon>
        <taxon>Magnoliopsida</taxon>
        <taxon>eudicotyledons</taxon>
        <taxon>Gunneridae</taxon>
        <taxon>Pentapetalae</taxon>
        <taxon>rosids</taxon>
        <taxon>fabids</taxon>
        <taxon>Fabales</taxon>
        <taxon>Fabaceae</taxon>
        <taxon>Papilionoideae</taxon>
        <taxon>50 kb inversion clade</taxon>
        <taxon>NPAAA clade</taxon>
        <taxon>indigoferoid/millettioid clade</taxon>
        <taxon>Phaseoleae</taxon>
        <taxon>Flemingia</taxon>
    </lineage>
</organism>
<comment type="caution">
    <text evidence="2">The sequence shown here is derived from an EMBL/GenBank/DDBJ whole genome shotgun (WGS) entry which is preliminary data.</text>
</comment>
<evidence type="ECO:0000256" key="1">
    <source>
        <dbReference type="SAM" id="MobiDB-lite"/>
    </source>
</evidence>
<feature type="compositionally biased region" description="Basic and acidic residues" evidence="1">
    <location>
        <begin position="87"/>
        <end position="99"/>
    </location>
</feature>
<dbReference type="EMBL" id="JBGMDY010000009">
    <property type="protein sequence ID" value="KAL2321928.1"/>
    <property type="molecule type" value="Genomic_DNA"/>
</dbReference>